<proteinExistence type="predicted"/>
<dbReference type="AlphaFoldDB" id="A0A5C2LLI6"/>
<dbReference type="EMBL" id="CP043670">
    <property type="protein sequence ID" value="QEP92499.1"/>
    <property type="molecule type" value="Genomic_DNA"/>
</dbReference>
<evidence type="ECO:0000256" key="1">
    <source>
        <dbReference type="SAM" id="Phobius"/>
    </source>
</evidence>
<sequence length="87" mass="9439">MHGLPFLWHWWYFLLACLSLTGNCGIQTKATHVAAARQAAKKIAAILDEAREATATALNVSRSGCSGVVNFSSERKPPCSRTCVPFC</sequence>
<reference evidence="2 3" key="1">
    <citation type="submission" date="2019-08" db="EMBL/GenBank/DDBJ databases">
        <title>Emergence of NDM-5-producing hypervirulent Klebsiella pneumoniae from clinical infections.</title>
        <authorList>
            <person name="Shen Z."/>
            <person name="Zhang H."/>
            <person name="Li M."/>
        </authorList>
    </citation>
    <scope>NUCLEOTIDE SEQUENCE [LARGE SCALE GENOMIC DNA]</scope>
    <source>
        <strain evidence="2 3">RJ18-01</strain>
    </source>
</reference>
<name>A0A5C2LLI6_KLEPN</name>
<feature type="transmembrane region" description="Helical" evidence="1">
    <location>
        <begin position="6"/>
        <end position="26"/>
    </location>
</feature>
<evidence type="ECO:0000313" key="3">
    <source>
        <dbReference type="Proteomes" id="UP000325127"/>
    </source>
</evidence>
<protein>
    <submittedName>
        <fullName evidence="2">Uncharacterized protein</fullName>
    </submittedName>
</protein>
<gene>
    <name evidence="2" type="ORF">FZ928_12280</name>
</gene>
<organism evidence="2 3">
    <name type="scientific">Klebsiella pneumoniae</name>
    <dbReference type="NCBI Taxonomy" id="573"/>
    <lineage>
        <taxon>Bacteria</taxon>
        <taxon>Pseudomonadati</taxon>
        <taxon>Pseudomonadota</taxon>
        <taxon>Gammaproteobacteria</taxon>
        <taxon>Enterobacterales</taxon>
        <taxon>Enterobacteriaceae</taxon>
        <taxon>Klebsiella/Raoultella group</taxon>
        <taxon>Klebsiella</taxon>
        <taxon>Klebsiella pneumoniae complex</taxon>
    </lineage>
</organism>
<keyword evidence="1" id="KW-1133">Transmembrane helix</keyword>
<accession>A0A5C2LLI6</accession>
<evidence type="ECO:0000313" key="2">
    <source>
        <dbReference type="EMBL" id="QEP92499.1"/>
    </source>
</evidence>
<keyword evidence="1" id="KW-0472">Membrane</keyword>
<keyword evidence="1" id="KW-0812">Transmembrane</keyword>
<dbReference type="Proteomes" id="UP000325127">
    <property type="component" value="Chromosome"/>
</dbReference>